<feature type="chain" id="PRO_5042480712" evidence="2">
    <location>
        <begin position="25"/>
        <end position="173"/>
    </location>
</feature>
<proteinExistence type="predicted"/>
<gene>
    <name evidence="3" type="ORF">B0T25DRAFT_563795</name>
</gene>
<keyword evidence="4" id="KW-1185">Reference proteome</keyword>
<evidence type="ECO:0000256" key="1">
    <source>
        <dbReference type="SAM" id="MobiDB-lite"/>
    </source>
</evidence>
<reference evidence="3" key="2">
    <citation type="submission" date="2023-06" db="EMBL/GenBank/DDBJ databases">
        <authorList>
            <consortium name="Lawrence Berkeley National Laboratory"/>
            <person name="Haridas S."/>
            <person name="Hensen N."/>
            <person name="Bonometti L."/>
            <person name="Westerberg I."/>
            <person name="Brannstrom I.O."/>
            <person name="Guillou S."/>
            <person name="Cros-Aarteil S."/>
            <person name="Calhoun S."/>
            <person name="Kuo A."/>
            <person name="Mondo S."/>
            <person name="Pangilinan J."/>
            <person name="Riley R."/>
            <person name="Labutti K."/>
            <person name="Andreopoulos B."/>
            <person name="Lipzen A."/>
            <person name="Chen C."/>
            <person name="Yanf M."/>
            <person name="Daum C."/>
            <person name="Ng V."/>
            <person name="Clum A."/>
            <person name="Steindorff A."/>
            <person name="Ohm R."/>
            <person name="Martin F."/>
            <person name="Silar P."/>
            <person name="Natvig D."/>
            <person name="Lalanne C."/>
            <person name="Gautier V."/>
            <person name="Ament-Velasquez S.L."/>
            <person name="Kruys A."/>
            <person name="Hutchinson M.I."/>
            <person name="Powell A.J."/>
            <person name="Barry K."/>
            <person name="Miller A.N."/>
            <person name="Grigoriev I.V."/>
            <person name="Debuchy R."/>
            <person name="Gladieux P."/>
            <person name="Thoren M.H."/>
            <person name="Johannesson H."/>
        </authorList>
    </citation>
    <scope>NUCLEOTIDE SEQUENCE</scope>
    <source>
        <strain evidence="3">CBS 955.72</strain>
    </source>
</reference>
<dbReference type="Proteomes" id="UP001275084">
    <property type="component" value="Unassembled WGS sequence"/>
</dbReference>
<sequence>MQPFPLLALLLQAAALLLLPTVSANSVTPPARRTRPTHQLSIPSLATPPSHRLPRPTLALREDDPVLPRGTSQSTTPQITQAPALNSPAAKAANVDDGFQTGVDADGNTFRFRQTTYYSCATMGTYAHCGWHVPIVEIGEGASSSGGMGSRAGASMAARAAVAAAVVCAFLAG</sequence>
<protein>
    <submittedName>
        <fullName evidence="3">Uncharacterized protein</fullName>
    </submittedName>
</protein>
<dbReference type="AlphaFoldDB" id="A0AAJ0HNU1"/>
<dbReference type="EMBL" id="JAUIQD010000002">
    <property type="protein sequence ID" value="KAK3358719.1"/>
    <property type="molecule type" value="Genomic_DNA"/>
</dbReference>
<keyword evidence="2" id="KW-0732">Signal</keyword>
<evidence type="ECO:0000256" key="2">
    <source>
        <dbReference type="SAM" id="SignalP"/>
    </source>
</evidence>
<reference evidence="3" key="1">
    <citation type="journal article" date="2023" name="Mol. Phylogenet. Evol.">
        <title>Genome-scale phylogeny and comparative genomics of the fungal order Sordariales.</title>
        <authorList>
            <person name="Hensen N."/>
            <person name="Bonometti L."/>
            <person name="Westerberg I."/>
            <person name="Brannstrom I.O."/>
            <person name="Guillou S."/>
            <person name="Cros-Aarteil S."/>
            <person name="Calhoun S."/>
            <person name="Haridas S."/>
            <person name="Kuo A."/>
            <person name="Mondo S."/>
            <person name="Pangilinan J."/>
            <person name="Riley R."/>
            <person name="LaButti K."/>
            <person name="Andreopoulos B."/>
            <person name="Lipzen A."/>
            <person name="Chen C."/>
            <person name="Yan M."/>
            <person name="Daum C."/>
            <person name="Ng V."/>
            <person name="Clum A."/>
            <person name="Steindorff A."/>
            <person name="Ohm R.A."/>
            <person name="Martin F."/>
            <person name="Silar P."/>
            <person name="Natvig D.O."/>
            <person name="Lalanne C."/>
            <person name="Gautier V."/>
            <person name="Ament-Velasquez S.L."/>
            <person name="Kruys A."/>
            <person name="Hutchinson M.I."/>
            <person name="Powell A.J."/>
            <person name="Barry K."/>
            <person name="Miller A.N."/>
            <person name="Grigoriev I.V."/>
            <person name="Debuchy R."/>
            <person name="Gladieux P."/>
            <person name="Hiltunen Thoren M."/>
            <person name="Johannesson H."/>
        </authorList>
    </citation>
    <scope>NUCLEOTIDE SEQUENCE</scope>
    <source>
        <strain evidence="3">CBS 955.72</strain>
    </source>
</reference>
<feature type="compositionally biased region" description="Polar residues" evidence="1">
    <location>
        <begin position="70"/>
        <end position="79"/>
    </location>
</feature>
<comment type="caution">
    <text evidence="3">The sequence shown here is derived from an EMBL/GenBank/DDBJ whole genome shotgun (WGS) entry which is preliminary data.</text>
</comment>
<evidence type="ECO:0000313" key="4">
    <source>
        <dbReference type="Proteomes" id="UP001275084"/>
    </source>
</evidence>
<feature type="signal peptide" evidence="2">
    <location>
        <begin position="1"/>
        <end position="24"/>
    </location>
</feature>
<evidence type="ECO:0000313" key="3">
    <source>
        <dbReference type="EMBL" id="KAK3358719.1"/>
    </source>
</evidence>
<feature type="region of interest" description="Disordered" evidence="1">
    <location>
        <begin position="26"/>
        <end position="79"/>
    </location>
</feature>
<accession>A0AAJ0HNU1</accession>
<name>A0AAJ0HNU1_9PEZI</name>
<organism evidence="3 4">
    <name type="scientific">Lasiosphaeria hispida</name>
    <dbReference type="NCBI Taxonomy" id="260671"/>
    <lineage>
        <taxon>Eukaryota</taxon>
        <taxon>Fungi</taxon>
        <taxon>Dikarya</taxon>
        <taxon>Ascomycota</taxon>
        <taxon>Pezizomycotina</taxon>
        <taxon>Sordariomycetes</taxon>
        <taxon>Sordariomycetidae</taxon>
        <taxon>Sordariales</taxon>
        <taxon>Lasiosphaeriaceae</taxon>
        <taxon>Lasiosphaeria</taxon>
    </lineage>
</organism>